<dbReference type="AlphaFoldDB" id="A0A4C1SI36"/>
<reference evidence="2 3" key="1">
    <citation type="journal article" date="2019" name="Commun. Biol.">
        <title>The bagworm genome reveals a unique fibroin gene that provides high tensile strength.</title>
        <authorList>
            <person name="Kono N."/>
            <person name="Nakamura H."/>
            <person name="Ohtoshi R."/>
            <person name="Tomita M."/>
            <person name="Numata K."/>
            <person name="Arakawa K."/>
        </authorList>
    </citation>
    <scope>NUCLEOTIDE SEQUENCE [LARGE SCALE GENOMIC DNA]</scope>
</reference>
<keyword evidence="3" id="KW-1185">Reference proteome</keyword>
<sequence length="113" mass="12785">MTGNPVAPPLDIQLARETSRRETPKWGHQDRPSPRLGRPVRPEGTAALRHMSIFGRGAGFNLEFPYPSCSAPGGRTRYLICRPIEPIRIGISFPSSEQIDVYQRGERQYFFKS</sequence>
<evidence type="ECO:0000313" key="2">
    <source>
        <dbReference type="EMBL" id="GBP01037.1"/>
    </source>
</evidence>
<evidence type="ECO:0000256" key="1">
    <source>
        <dbReference type="SAM" id="MobiDB-lite"/>
    </source>
</evidence>
<dbReference type="EMBL" id="BGZK01000007">
    <property type="protein sequence ID" value="GBP01037.1"/>
    <property type="molecule type" value="Genomic_DNA"/>
</dbReference>
<evidence type="ECO:0000313" key="3">
    <source>
        <dbReference type="Proteomes" id="UP000299102"/>
    </source>
</evidence>
<proteinExistence type="predicted"/>
<feature type="region of interest" description="Disordered" evidence="1">
    <location>
        <begin position="1"/>
        <end position="42"/>
    </location>
</feature>
<comment type="caution">
    <text evidence="2">The sequence shown here is derived from an EMBL/GenBank/DDBJ whole genome shotgun (WGS) entry which is preliminary data.</text>
</comment>
<organism evidence="2 3">
    <name type="scientific">Eumeta variegata</name>
    <name type="common">Bagworm moth</name>
    <name type="synonym">Eumeta japonica</name>
    <dbReference type="NCBI Taxonomy" id="151549"/>
    <lineage>
        <taxon>Eukaryota</taxon>
        <taxon>Metazoa</taxon>
        <taxon>Ecdysozoa</taxon>
        <taxon>Arthropoda</taxon>
        <taxon>Hexapoda</taxon>
        <taxon>Insecta</taxon>
        <taxon>Pterygota</taxon>
        <taxon>Neoptera</taxon>
        <taxon>Endopterygota</taxon>
        <taxon>Lepidoptera</taxon>
        <taxon>Glossata</taxon>
        <taxon>Ditrysia</taxon>
        <taxon>Tineoidea</taxon>
        <taxon>Psychidae</taxon>
        <taxon>Oiketicinae</taxon>
        <taxon>Eumeta</taxon>
    </lineage>
</organism>
<gene>
    <name evidence="2" type="ORF">EVAR_2310_1</name>
</gene>
<accession>A0A4C1SI36</accession>
<dbReference type="Proteomes" id="UP000299102">
    <property type="component" value="Unassembled WGS sequence"/>
</dbReference>
<protein>
    <submittedName>
        <fullName evidence="2">Uncharacterized protein</fullName>
    </submittedName>
</protein>
<feature type="compositionally biased region" description="Basic and acidic residues" evidence="1">
    <location>
        <begin position="17"/>
        <end position="33"/>
    </location>
</feature>
<name>A0A4C1SI36_EUMVA</name>